<dbReference type="SMART" id="SM00508">
    <property type="entry name" value="PostSET"/>
    <property type="match status" value="1"/>
</dbReference>
<evidence type="ECO:0000256" key="6">
    <source>
        <dbReference type="ARBA" id="ARBA00022691"/>
    </source>
</evidence>
<name>A0AAD8L1R6_TARER</name>
<dbReference type="GO" id="GO:0042054">
    <property type="term" value="F:histone methyltransferase activity"/>
    <property type="evidence" value="ECO:0007669"/>
    <property type="project" value="InterPro"/>
</dbReference>
<accession>A0AAD8L1R6</accession>
<evidence type="ECO:0000313" key="14">
    <source>
        <dbReference type="Proteomes" id="UP001229421"/>
    </source>
</evidence>
<dbReference type="PROSITE" id="PS50280">
    <property type="entry name" value="SET"/>
    <property type="match status" value="1"/>
</dbReference>
<comment type="subcellular location">
    <subcellularLocation>
        <location evidence="2">Chromosome</location>
    </subcellularLocation>
    <subcellularLocation>
        <location evidence="1">Nucleus</location>
    </subcellularLocation>
</comment>
<dbReference type="AlphaFoldDB" id="A0AAD8L1R6"/>
<keyword evidence="7" id="KW-0539">Nucleus</keyword>
<dbReference type="InterPro" id="IPR001841">
    <property type="entry name" value="Znf_RING"/>
</dbReference>
<dbReference type="InterPro" id="IPR025787">
    <property type="entry name" value="Hist-Lys_N-MeTrfase_SET2_plant"/>
</dbReference>
<sequence>MPDLGNLGTPLTITCYSRPTTAGNRDLGESNSLKELENPFVVQEESNDRKLCVTIKKSKGLDDYVDEWIAKNHSLDILKSKSFLPFLVGSPKLAECFVCENVIYPGEEIACVVRDCKCSYHLTCARDWLGFSQSSKAFKCPQHACYLCKKRFHLWRCLKCHLASHDKCAAFQEYVSHFNDRPWQKICWRHDWPPLKAAVPAKSIEEFFCRLPLPHIVNEFKLDLALKEPLPRVVKEIALDLTSKDPVGNKLKPSPFVHIRRNIYLVKKKRDETDRNTGCTDCSSRTCSEDCVCRHQHISCSKACQCSEMCTNRPFRKDKKIKVVLTKHCGWGVEAAECIKKGEFIIEYVGEVISDALCEERLWDMKHKGIKNFYMCEIRKDFTIDATFKGNTSRFLNHSCGPNCNLDKWDVDGETRVGVFAARDIKAGEPLTYDYRFVQFGPEVKCHCGATCCQGYLGSKKKAKVELLDWGVKRQRTTTDTSRIVRT</sequence>
<dbReference type="PROSITE" id="PS51215">
    <property type="entry name" value="AWS"/>
    <property type="match status" value="1"/>
</dbReference>
<reference evidence="13" key="1">
    <citation type="journal article" date="2023" name="bioRxiv">
        <title>Improved chromosome-level genome assembly for marigold (Tagetes erecta).</title>
        <authorList>
            <person name="Jiang F."/>
            <person name="Yuan L."/>
            <person name="Wang S."/>
            <person name="Wang H."/>
            <person name="Xu D."/>
            <person name="Wang A."/>
            <person name="Fan W."/>
        </authorList>
    </citation>
    <scope>NUCLEOTIDE SEQUENCE</scope>
    <source>
        <strain evidence="13">WSJ</strain>
        <tissue evidence="13">Leaf</tissue>
    </source>
</reference>
<dbReference type="Pfam" id="PF22908">
    <property type="entry name" value="PHD_NSD"/>
    <property type="match status" value="1"/>
</dbReference>
<dbReference type="PROSITE" id="PS50089">
    <property type="entry name" value="ZF_RING_2"/>
    <property type="match status" value="1"/>
</dbReference>
<evidence type="ECO:0000256" key="1">
    <source>
        <dbReference type="ARBA" id="ARBA00004123"/>
    </source>
</evidence>
<dbReference type="InterPro" id="IPR013087">
    <property type="entry name" value="Znf_C2H2_type"/>
</dbReference>
<evidence type="ECO:0000256" key="4">
    <source>
        <dbReference type="ARBA" id="ARBA00022603"/>
    </source>
</evidence>
<evidence type="ECO:0000256" key="5">
    <source>
        <dbReference type="ARBA" id="ARBA00022679"/>
    </source>
</evidence>
<gene>
    <name evidence="13" type="ORF">QVD17_11993</name>
</gene>
<keyword evidence="14" id="KW-1185">Reference proteome</keyword>
<evidence type="ECO:0000256" key="7">
    <source>
        <dbReference type="ARBA" id="ARBA00023242"/>
    </source>
</evidence>
<dbReference type="InterPro" id="IPR050777">
    <property type="entry name" value="SET2_Histone-Lys_MeTrsfase"/>
</dbReference>
<keyword evidence="8" id="KW-0479">Metal-binding</keyword>
<evidence type="ECO:0000256" key="2">
    <source>
        <dbReference type="ARBA" id="ARBA00004286"/>
    </source>
</evidence>
<evidence type="ECO:0000256" key="8">
    <source>
        <dbReference type="PROSITE-ProRule" id="PRU00175"/>
    </source>
</evidence>
<evidence type="ECO:0000259" key="12">
    <source>
        <dbReference type="PROSITE" id="PS51215"/>
    </source>
</evidence>
<feature type="domain" description="Post-SET" evidence="11">
    <location>
        <begin position="442"/>
        <end position="458"/>
    </location>
</feature>
<dbReference type="GO" id="GO:0005694">
    <property type="term" value="C:chromosome"/>
    <property type="evidence" value="ECO:0007669"/>
    <property type="project" value="UniProtKB-SubCell"/>
</dbReference>
<organism evidence="13 14">
    <name type="scientific">Tagetes erecta</name>
    <name type="common">African marigold</name>
    <dbReference type="NCBI Taxonomy" id="13708"/>
    <lineage>
        <taxon>Eukaryota</taxon>
        <taxon>Viridiplantae</taxon>
        <taxon>Streptophyta</taxon>
        <taxon>Embryophyta</taxon>
        <taxon>Tracheophyta</taxon>
        <taxon>Spermatophyta</taxon>
        <taxon>Magnoliopsida</taxon>
        <taxon>eudicotyledons</taxon>
        <taxon>Gunneridae</taxon>
        <taxon>Pentapetalae</taxon>
        <taxon>asterids</taxon>
        <taxon>campanulids</taxon>
        <taxon>Asterales</taxon>
        <taxon>Asteraceae</taxon>
        <taxon>Asteroideae</taxon>
        <taxon>Heliantheae alliance</taxon>
        <taxon>Tageteae</taxon>
        <taxon>Tagetes</taxon>
    </lineage>
</organism>
<keyword evidence="8" id="KW-0863">Zinc-finger</keyword>
<evidence type="ECO:0000256" key="3">
    <source>
        <dbReference type="ARBA" id="ARBA00022454"/>
    </source>
</evidence>
<proteinExistence type="predicted"/>
<dbReference type="PROSITE" id="PS50868">
    <property type="entry name" value="POST_SET"/>
    <property type="match status" value="1"/>
</dbReference>
<dbReference type="PANTHER" id="PTHR22884">
    <property type="entry name" value="SET DOMAIN PROTEINS"/>
    <property type="match status" value="1"/>
</dbReference>
<evidence type="ECO:0000259" key="10">
    <source>
        <dbReference type="PROSITE" id="PS50280"/>
    </source>
</evidence>
<dbReference type="FunFam" id="2.170.270.10:FF:000043">
    <property type="entry name" value="Histone-lysine N-methyltransferase"/>
    <property type="match status" value="1"/>
</dbReference>
<feature type="domain" description="RING-type" evidence="9">
    <location>
        <begin position="96"/>
        <end position="143"/>
    </location>
</feature>
<dbReference type="SMART" id="SM00317">
    <property type="entry name" value="SET"/>
    <property type="match status" value="1"/>
</dbReference>
<dbReference type="SUPFAM" id="SSF82199">
    <property type="entry name" value="SET domain"/>
    <property type="match status" value="1"/>
</dbReference>
<dbReference type="GO" id="GO:0008270">
    <property type="term" value="F:zinc ion binding"/>
    <property type="evidence" value="ECO:0007669"/>
    <property type="project" value="UniProtKB-KW"/>
</dbReference>
<keyword evidence="4" id="KW-0489">Methyltransferase</keyword>
<dbReference type="Proteomes" id="UP001229421">
    <property type="component" value="Unassembled WGS sequence"/>
</dbReference>
<dbReference type="InterPro" id="IPR047893">
    <property type="entry name" value="ASHR3-like_SET"/>
</dbReference>
<evidence type="ECO:0000313" key="13">
    <source>
        <dbReference type="EMBL" id="KAK1429775.1"/>
    </source>
</evidence>
<protein>
    <recommendedName>
        <fullName evidence="15">Histone-lysine N-methyltransferase ASHR3</fullName>
    </recommendedName>
</protein>
<dbReference type="Gene3D" id="2.170.270.10">
    <property type="entry name" value="SET domain"/>
    <property type="match status" value="1"/>
</dbReference>
<evidence type="ECO:0008006" key="15">
    <source>
        <dbReference type="Google" id="ProtNLM"/>
    </source>
</evidence>
<feature type="domain" description="SET" evidence="10">
    <location>
        <begin position="319"/>
        <end position="436"/>
    </location>
</feature>
<dbReference type="PROSITE" id="PS51578">
    <property type="entry name" value="SAM_MT43_SET2_2"/>
    <property type="match status" value="1"/>
</dbReference>
<dbReference type="InterPro" id="IPR006560">
    <property type="entry name" value="AWS_dom"/>
</dbReference>
<feature type="domain" description="AWS" evidence="12">
    <location>
        <begin position="275"/>
        <end position="319"/>
    </location>
</feature>
<evidence type="ECO:0000259" key="9">
    <source>
        <dbReference type="PROSITE" id="PS50089"/>
    </source>
</evidence>
<dbReference type="InterPro" id="IPR001214">
    <property type="entry name" value="SET_dom"/>
</dbReference>
<keyword evidence="5" id="KW-0808">Transferase</keyword>
<dbReference type="InterPro" id="IPR046341">
    <property type="entry name" value="SET_dom_sf"/>
</dbReference>
<dbReference type="CDD" id="cd19175">
    <property type="entry name" value="SET_ASHR3-like"/>
    <property type="match status" value="1"/>
</dbReference>
<comment type="caution">
    <text evidence="13">The sequence shown here is derived from an EMBL/GenBank/DDBJ whole genome shotgun (WGS) entry which is preliminary data.</text>
</comment>
<keyword evidence="3" id="KW-0158">Chromosome</keyword>
<dbReference type="GO" id="GO:0032259">
    <property type="term" value="P:methylation"/>
    <property type="evidence" value="ECO:0007669"/>
    <property type="project" value="UniProtKB-KW"/>
</dbReference>
<keyword evidence="8" id="KW-0862">Zinc</keyword>
<dbReference type="EMBL" id="JAUHHV010000003">
    <property type="protein sequence ID" value="KAK1429775.1"/>
    <property type="molecule type" value="Genomic_DNA"/>
</dbReference>
<dbReference type="GO" id="GO:0005634">
    <property type="term" value="C:nucleus"/>
    <property type="evidence" value="ECO:0007669"/>
    <property type="project" value="UniProtKB-SubCell"/>
</dbReference>
<dbReference type="Pfam" id="PF00856">
    <property type="entry name" value="SET"/>
    <property type="match status" value="1"/>
</dbReference>
<evidence type="ECO:0000259" key="11">
    <source>
        <dbReference type="PROSITE" id="PS50868"/>
    </source>
</evidence>
<dbReference type="InterPro" id="IPR003616">
    <property type="entry name" value="Post-SET_dom"/>
</dbReference>
<dbReference type="InterPro" id="IPR055198">
    <property type="entry name" value="NSD_PHD"/>
</dbReference>
<keyword evidence="6" id="KW-0949">S-adenosyl-L-methionine</keyword>
<dbReference type="PROSITE" id="PS00028">
    <property type="entry name" value="ZINC_FINGER_C2H2_1"/>
    <property type="match status" value="1"/>
</dbReference>